<reference evidence="3 4" key="1">
    <citation type="submission" date="2021-04" db="EMBL/GenBank/DDBJ databases">
        <title>Determining the burden of carbapenem-resistant Enterobacterales from a tertiary public heath setting in Bangladesh: a clinical, epidemiological, and molecular study.</title>
        <authorList>
            <person name="Farzana R."/>
            <person name="Walsh T.R."/>
        </authorList>
    </citation>
    <scope>NUCLEOTIDE SEQUENCE [LARGE SCALE GENOMIC DNA]</scope>
    <source>
        <strain evidence="3">Dmpro_s316</strain>
        <strain evidence="4">dmpro_s316</strain>
    </source>
</reference>
<name>A0AAI9HYU8_PROST</name>
<keyword evidence="1" id="KW-0732">Signal</keyword>
<accession>A0AAI9HYU8</accession>
<dbReference type="AlphaFoldDB" id="A0AAI9HYU8"/>
<evidence type="ECO:0000313" key="3">
    <source>
        <dbReference type="EMBL" id="MER5075492.1"/>
    </source>
</evidence>
<protein>
    <submittedName>
        <fullName evidence="2">Uncharacterized protein</fullName>
    </submittedName>
</protein>
<organism evidence="2">
    <name type="scientific">Providencia stuartii</name>
    <dbReference type="NCBI Taxonomy" id="588"/>
    <lineage>
        <taxon>Bacteria</taxon>
        <taxon>Pseudomonadati</taxon>
        <taxon>Pseudomonadota</taxon>
        <taxon>Gammaproteobacteria</taxon>
        <taxon>Enterobacterales</taxon>
        <taxon>Morganellaceae</taxon>
        <taxon>Providencia</taxon>
    </lineage>
</organism>
<evidence type="ECO:0000313" key="2">
    <source>
        <dbReference type="EMBL" id="EMP9432395.1"/>
    </source>
</evidence>
<dbReference type="Proteomes" id="UP001495779">
    <property type="component" value="Unassembled WGS sequence"/>
</dbReference>
<feature type="signal peptide" evidence="1">
    <location>
        <begin position="1"/>
        <end position="18"/>
    </location>
</feature>
<evidence type="ECO:0000313" key="4">
    <source>
        <dbReference type="Proteomes" id="UP001495779"/>
    </source>
</evidence>
<proteinExistence type="predicted"/>
<dbReference type="EMBL" id="AAZDVE040000008">
    <property type="protein sequence ID" value="EMP9432395.1"/>
    <property type="molecule type" value="Genomic_DNA"/>
</dbReference>
<dbReference type="RefSeq" id="WP_195848632.1">
    <property type="nucleotide sequence ID" value="NZ_CP095443.1"/>
</dbReference>
<feature type="chain" id="PRO_5043281264" evidence="1">
    <location>
        <begin position="19"/>
        <end position="127"/>
    </location>
</feature>
<evidence type="ECO:0000256" key="1">
    <source>
        <dbReference type="SAM" id="SignalP"/>
    </source>
</evidence>
<reference evidence="2" key="2">
    <citation type="submission" date="2024-02" db="EMBL/GenBank/DDBJ databases">
        <authorList>
            <consortium name="Clinical and Environmental Microbiology Branch: Whole genome sequencing antimicrobial resistance pathogens in the healthcare setting"/>
        </authorList>
    </citation>
    <scope>NUCLEOTIDE SEQUENCE</scope>
    <source>
        <strain evidence="2">2020GO-00142</strain>
    </source>
</reference>
<sequence>MFKKFMYILLLTSGLASAENLKFDDFFRENQDLNTPLLKKVIMAQAIGIYEIETVPEKELRILNFDQSEREKREMIKKLLIELDPKSYEYAKKALIFLQDLCDQGYGSIYKLDDENCDIIKKHNQKA</sequence>
<comment type="caution">
    <text evidence="2">The sequence shown here is derived from an EMBL/GenBank/DDBJ whole genome shotgun (WGS) entry which is preliminary data.</text>
</comment>
<dbReference type="EMBL" id="JAGSRH010000001">
    <property type="protein sequence ID" value="MER5075492.1"/>
    <property type="molecule type" value="Genomic_DNA"/>
</dbReference>
<gene>
    <name evidence="2" type="ORF">JRA39_001426</name>
    <name evidence="3" type="ORF">KDV35_01185</name>
</gene>